<reference evidence="1" key="1">
    <citation type="submission" date="2009-10" db="EMBL/GenBank/DDBJ databases">
        <title>Diversity of trophic interactions inside an arsenic-rich microbial ecosystem.</title>
        <authorList>
            <person name="Bertin P.N."/>
            <person name="Heinrich-Salmeron A."/>
            <person name="Pelletier E."/>
            <person name="Goulhen-Chollet F."/>
            <person name="Arsene-Ploetze F."/>
            <person name="Gallien S."/>
            <person name="Calteau A."/>
            <person name="Vallenet D."/>
            <person name="Casiot C."/>
            <person name="Chane-Woon-Ming B."/>
            <person name="Giloteaux L."/>
            <person name="Barakat M."/>
            <person name="Bonnefoy V."/>
            <person name="Bruneel O."/>
            <person name="Chandler M."/>
            <person name="Cleiss J."/>
            <person name="Duran R."/>
            <person name="Elbaz-Poulichet F."/>
            <person name="Fonknechten N."/>
            <person name="Lauga B."/>
            <person name="Mornico D."/>
            <person name="Ortet P."/>
            <person name="Schaeffer C."/>
            <person name="Siguier P."/>
            <person name="Alexander Thil Smith A."/>
            <person name="Van Dorsselaer A."/>
            <person name="Weissenbach J."/>
            <person name="Medigue C."/>
            <person name="Le Paslier D."/>
        </authorList>
    </citation>
    <scope>NUCLEOTIDE SEQUENCE</scope>
</reference>
<organism evidence="1">
    <name type="scientific">mine drainage metagenome</name>
    <dbReference type="NCBI Taxonomy" id="410659"/>
    <lineage>
        <taxon>unclassified sequences</taxon>
        <taxon>metagenomes</taxon>
        <taxon>ecological metagenomes</taxon>
    </lineage>
</organism>
<gene>
    <name evidence="1" type="ORF">CARN3_0753</name>
</gene>
<name>E6PXZ2_9ZZZZ</name>
<sequence length="27" mass="3251">MRGGIKKVNITNDLHCSRWLENWLRLP</sequence>
<evidence type="ECO:0000313" key="1">
    <source>
        <dbReference type="EMBL" id="CBH99801.1"/>
    </source>
</evidence>
<proteinExistence type="predicted"/>
<protein>
    <submittedName>
        <fullName evidence="1">Dehydrogenase</fullName>
    </submittedName>
</protein>
<comment type="caution">
    <text evidence="1">The sequence shown here is derived from an EMBL/GenBank/DDBJ whole genome shotgun (WGS) entry which is preliminary data.</text>
</comment>
<dbReference type="AlphaFoldDB" id="E6PXZ2"/>
<dbReference type="EMBL" id="CABN01000051">
    <property type="protein sequence ID" value="CBH99801.1"/>
    <property type="molecule type" value="Genomic_DNA"/>
</dbReference>
<accession>E6PXZ2</accession>